<organism evidence="1 2">
    <name type="scientific">Pontibacter locisalis</name>
    <dbReference type="NCBI Taxonomy" id="1719035"/>
    <lineage>
        <taxon>Bacteria</taxon>
        <taxon>Pseudomonadati</taxon>
        <taxon>Bacteroidota</taxon>
        <taxon>Cytophagia</taxon>
        <taxon>Cytophagales</taxon>
        <taxon>Hymenobacteraceae</taxon>
        <taxon>Pontibacter</taxon>
    </lineage>
</organism>
<sequence>MYKPSQYEKKDPEFIFSFIQEHPFATLVLQGDRLLATHIPVLAKGPKDAFCLFGHIANHNPQREWLKDDKEVLLIFQGAHAYISSSWYTKPDISTWDYSAVHVSARVKLQQEDELRESLQKLISKFESVQENPLYYEDIPNDILEEDIKGITGFWLFPTHIDAIAKLSQNQSDENLSSIVAHLQQDNCPVHQELVNQIKKENDSNDS</sequence>
<reference evidence="2" key="1">
    <citation type="journal article" date="2019" name="Int. J. Syst. Evol. Microbiol.">
        <title>The Global Catalogue of Microorganisms (GCM) 10K type strain sequencing project: providing services to taxonomists for standard genome sequencing and annotation.</title>
        <authorList>
            <consortium name="The Broad Institute Genomics Platform"/>
            <consortium name="The Broad Institute Genome Sequencing Center for Infectious Disease"/>
            <person name="Wu L."/>
            <person name="Ma J."/>
        </authorList>
    </citation>
    <scope>NUCLEOTIDE SEQUENCE [LARGE SCALE GENOMIC DNA]</scope>
    <source>
        <strain evidence="2">KCTC 42498</strain>
    </source>
</reference>
<evidence type="ECO:0000313" key="2">
    <source>
        <dbReference type="Proteomes" id="UP001597544"/>
    </source>
</evidence>
<dbReference type="Gene3D" id="2.30.110.10">
    <property type="entry name" value="Electron Transport, Fmn-binding Protein, Chain A"/>
    <property type="match status" value="1"/>
</dbReference>
<comment type="caution">
    <text evidence="1">The sequence shown here is derived from an EMBL/GenBank/DDBJ whole genome shotgun (WGS) entry which is preliminary data.</text>
</comment>
<dbReference type="InterPro" id="IPR012349">
    <property type="entry name" value="Split_barrel_FMN-bd"/>
</dbReference>
<dbReference type="SUPFAM" id="SSF50475">
    <property type="entry name" value="FMN-binding split barrel"/>
    <property type="match status" value="1"/>
</dbReference>
<protein>
    <submittedName>
        <fullName evidence="1">FMN-binding negative transcriptional regulator</fullName>
    </submittedName>
</protein>
<dbReference type="Pfam" id="PF04299">
    <property type="entry name" value="FMN_bind_2"/>
    <property type="match status" value="1"/>
</dbReference>
<gene>
    <name evidence="1" type="ORF">ACFSRY_05435</name>
</gene>
<dbReference type="PIRSF" id="PIRSF010372">
    <property type="entry name" value="PaiB"/>
    <property type="match status" value="1"/>
</dbReference>
<proteinExistence type="predicted"/>
<dbReference type="RefSeq" id="WP_377503835.1">
    <property type="nucleotide sequence ID" value="NZ_JBHULU010000006.1"/>
</dbReference>
<accession>A0ABW5IIV3</accession>
<dbReference type="InterPro" id="IPR007396">
    <property type="entry name" value="TR_PAI2-type"/>
</dbReference>
<dbReference type="PANTHER" id="PTHR35802">
    <property type="entry name" value="PROTEASE SYNTHASE AND SPORULATION PROTEIN PAI 2"/>
    <property type="match status" value="1"/>
</dbReference>
<dbReference type="EMBL" id="JBHULU010000006">
    <property type="protein sequence ID" value="MFD2513300.1"/>
    <property type="molecule type" value="Genomic_DNA"/>
</dbReference>
<name>A0ABW5IIV3_9BACT</name>
<dbReference type="PANTHER" id="PTHR35802:SF1">
    <property type="entry name" value="PROTEASE SYNTHASE AND SPORULATION PROTEIN PAI 2"/>
    <property type="match status" value="1"/>
</dbReference>
<dbReference type="Proteomes" id="UP001597544">
    <property type="component" value="Unassembled WGS sequence"/>
</dbReference>
<evidence type="ECO:0000313" key="1">
    <source>
        <dbReference type="EMBL" id="MFD2513300.1"/>
    </source>
</evidence>
<keyword evidence="2" id="KW-1185">Reference proteome</keyword>